<comment type="caution">
    <text evidence="1">The sequence shown here is derived from an EMBL/GenBank/DDBJ whole genome shotgun (WGS) entry which is preliminary data.</text>
</comment>
<evidence type="ECO:0000313" key="1">
    <source>
        <dbReference type="EMBL" id="RFA97241.1"/>
    </source>
</evidence>
<dbReference type="Proteomes" id="UP000256877">
    <property type="component" value="Unassembled WGS sequence"/>
</dbReference>
<dbReference type="AlphaFoldDB" id="A0A371R1B1"/>
<protein>
    <submittedName>
        <fullName evidence="1">Uncharacterized protein</fullName>
    </submittedName>
</protein>
<organism evidence="1 2">
    <name type="scientific">Pyrobaculum aerophilum</name>
    <dbReference type="NCBI Taxonomy" id="13773"/>
    <lineage>
        <taxon>Archaea</taxon>
        <taxon>Thermoproteota</taxon>
        <taxon>Thermoprotei</taxon>
        <taxon>Thermoproteales</taxon>
        <taxon>Thermoproteaceae</taxon>
        <taxon>Pyrobaculum</taxon>
    </lineage>
</organism>
<name>A0A371R1B1_9CREN</name>
<evidence type="ECO:0000313" key="2">
    <source>
        <dbReference type="Proteomes" id="UP000256877"/>
    </source>
</evidence>
<sequence length="94" mass="10411">MRWGLVFSAALAFVLLIIAVYKPSEPKLTSPVDLSSLVEIVRADPQLLAEVSRFLSETGLNITIKTPPKPKPTELSLLVNSSEVVAGYCWQRHY</sequence>
<dbReference type="RefSeq" id="WP_116430559.1">
    <property type="nucleotide sequence ID" value="NZ_NMUF01000029.1"/>
</dbReference>
<gene>
    <name evidence="1" type="ORF">CGL52_09755</name>
</gene>
<accession>A0A371R1B1</accession>
<proteinExistence type="predicted"/>
<dbReference type="EMBL" id="NMUF01000029">
    <property type="protein sequence ID" value="RFA97241.1"/>
    <property type="molecule type" value="Genomic_DNA"/>
</dbReference>
<reference evidence="1 2" key="1">
    <citation type="submission" date="2017-07" db="EMBL/GenBank/DDBJ databases">
        <title>Draft genome sequence of aerobic hyperthermophilic archaea, Pyrobaculum aerophilum YKB31 and YKB32.</title>
        <authorList>
            <person name="Mochizuki T."/>
            <person name="Berliner A.J."/>
            <person name="Yoshida-Takashima Y."/>
            <person name="Takaki Y."/>
            <person name="Nunoura T."/>
            <person name="Takai K."/>
        </authorList>
    </citation>
    <scope>NUCLEOTIDE SEQUENCE [LARGE SCALE GENOMIC DNA]</scope>
    <source>
        <strain evidence="1 2">YKB32</strain>
    </source>
</reference>